<evidence type="ECO:0000256" key="3">
    <source>
        <dbReference type="ARBA" id="ARBA00022679"/>
    </source>
</evidence>
<dbReference type="SUPFAM" id="SSF47616">
    <property type="entry name" value="GST C-terminal domain-like"/>
    <property type="match status" value="1"/>
</dbReference>
<dbReference type="PANTHER" id="PTHR43900:SF3">
    <property type="entry name" value="GLUTATHIONE S-TRANSFERASE RHO"/>
    <property type="match status" value="1"/>
</dbReference>
<proteinExistence type="inferred from homology"/>
<dbReference type="GO" id="GO:0009636">
    <property type="term" value="P:response to toxic substance"/>
    <property type="evidence" value="ECO:0007669"/>
    <property type="project" value="UniProtKB-ARBA"/>
</dbReference>
<evidence type="ECO:0000256" key="1">
    <source>
        <dbReference type="ARBA" id="ARBA00010128"/>
    </source>
</evidence>
<dbReference type="Proteomes" id="UP000652761">
    <property type="component" value="Unassembled WGS sequence"/>
</dbReference>
<dbReference type="PROSITE" id="PS50405">
    <property type="entry name" value="GST_CTER"/>
    <property type="match status" value="1"/>
</dbReference>
<comment type="similarity">
    <text evidence="1">Belongs to the GST superfamily. Phi family.</text>
</comment>
<reference evidence="6" key="1">
    <citation type="submission" date="2017-07" db="EMBL/GenBank/DDBJ databases">
        <title>Taro Niue Genome Assembly and Annotation.</title>
        <authorList>
            <person name="Atibalentja N."/>
            <person name="Keating K."/>
            <person name="Fields C.J."/>
        </authorList>
    </citation>
    <scope>NUCLEOTIDE SEQUENCE</scope>
    <source>
        <strain evidence="6">Niue_2</strain>
        <tissue evidence="6">Leaf</tissue>
    </source>
</reference>
<dbReference type="CDD" id="cd03187">
    <property type="entry name" value="GST_C_Phi"/>
    <property type="match status" value="1"/>
</dbReference>
<evidence type="ECO:0000313" key="7">
    <source>
        <dbReference type="Proteomes" id="UP000652761"/>
    </source>
</evidence>
<sequence length="174" mass="19530">MVCLVGGTIALRFYVLRFCGVESRAINKYLACKHENAGPDLLRRGSLAESAMVELWLEVESKHFDPAIAPLVYEMVVKPVLGGATDATTVEAQSEKLGKVLDVYEERLRESKYLAGDGYTLADLHHQPYLFYLMQTPKAELVTSRPHVLAWWNDVSARPAWRKTAEGMKFPTSN</sequence>
<dbReference type="InterPro" id="IPR036282">
    <property type="entry name" value="Glutathione-S-Trfase_C_sf"/>
</dbReference>
<evidence type="ECO:0000259" key="5">
    <source>
        <dbReference type="PROSITE" id="PS50405"/>
    </source>
</evidence>
<keyword evidence="7" id="KW-1185">Reference proteome</keyword>
<dbReference type="InterPro" id="IPR010987">
    <property type="entry name" value="Glutathione-S-Trfase_C-like"/>
</dbReference>
<comment type="catalytic activity">
    <reaction evidence="4">
        <text>RX + glutathione = an S-substituted glutathione + a halide anion + H(+)</text>
        <dbReference type="Rhea" id="RHEA:16437"/>
        <dbReference type="ChEBI" id="CHEBI:15378"/>
        <dbReference type="ChEBI" id="CHEBI:16042"/>
        <dbReference type="ChEBI" id="CHEBI:17792"/>
        <dbReference type="ChEBI" id="CHEBI:57925"/>
        <dbReference type="ChEBI" id="CHEBI:90779"/>
        <dbReference type="EC" id="2.5.1.18"/>
    </reaction>
</comment>
<name>A0A843XTT8_COLES</name>
<dbReference type="GO" id="GO:0006749">
    <property type="term" value="P:glutathione metabolic process"/>
    <property type="evidence" value="ECO:0007669"/>
    <property type="project" value="TreeGrafter"/>
</dbReference>
<feature type="domain" description="GST C-terminal" evidence="5">
    <location>
        <begin position="46"/>
        <end position="174"/>
    </location>
</feature>
<organism evidence="6 7">
    <name type="scientific">Colocasia esculenta</name>
    <name type="common">Wild taro</name>
    <name type="synonym">Arum esculentum</name>
    <dbReference type="NCBI Taxonomy" id="4460"/>
    <lineage>
        <taxon>Eukaryota</taxon>
        <taxon>Viridiplantae</taxon>
        <taxon>Streptophyta</taxon>
        <taxon>Embryophyta</taxon>
        <taxon>Tracheophyta</taxon>
        <taxon>Spermatophyta</taxon>
        <taxon>Magnoliopsida</taxon>
        <taxon>Liliopsida</taxon>
        <taxon>Araceae</taxon>
        <taxon>Aroideae</taxon>
        <taxon>Colocasieae</taxon>
        <taxon>Colocasia</taxon>
    </lineage>
</organism>
<dbReference type="GO" id="GO:0043295">
    <property type="term" value="F:glutathione binding"/>
    <property type="evidence" value="ECO:0007669"/>
    <property type="project" value="TreeGrafter"/>
</dbReference>
<dbReference type="EC" id="2.5.1.18" evidence="2"/>
<gene>
    <name evidence="6" type="ORF">Taro_055742</name>
</gene>
<dbReference type="InterPro" id="IPR034347">
    <property type="entry name" value="GST_Phi_C"/>
</dbReference>
<dbReference type="EMBL" id="NMUH01013640">
    <property type="protein sequence ID" value="MQM22686.1"/>
    <property type="molecule type" value="Genomic_DNA"/>
</dbReference>
<dbReference type="Pfam" id="PF00043">
    <property type="entry name" value="GST_C"/>
    <property type="match status" value="1"/>
</dbReference>
<evidence type="ECO:0000313" key="6">
    <source>
        <dbReference type="EMBL" id="MQM22686.1"/>
    </source>
</evidence>
<accession>A0A843XTT8</accession>
<dbReference type="AlphaFoldDB" id="A0A843XTT8"/>
<dbReference type="InterPro" id="IPR004046">
    <property type="entry name" value="GST_C"/>
</dbReference>
<dbReference type="FunFam" id="1.20.1050.10:FF:000004">
    <property type="entry name" value="Glutathione S-transferase F2"/>
    <property type="match status" value="1"/>
</dbReference>
<protein>
    <recommendedName>
        <fullName evidence="2">glutathione transferase</fullName>
        <ecNumber evidence="2">2.5.1.18</ecNumber>
    </recommendedName>
</protein>
<dbReference type="GO" id="GO:0005737">
    <property type="term" value="C:cytoplasm"/>
    <property type="evidence" value="ECO:0007669"/>
    <property type="project" value="TreeGrafter"/>
</dbReference>
<dbReference type="PANTHER" id="PTHR43900">
    <property type="entry name" value="GLUTATHIONE S-TRANSFERASE RHO"/>
    <property type="match status" value="1"/>
</dbReference>
<dbReference type="GO" id="GO:0004364">
    <property type="term" value="F:glutathione transferase activity"/>
    <property type="evidence" value="ECO:0007669"/>
    <property type="project" value="UniProtKB-EC"/>
</dbReference>
<comment type="caution">
    <text evidence="6">The sequence shown here is derived from an EMBL/GenBank/DDBJ whole genome shotgun (WGS) entry which is preliminary data.</text>
</comment>
<evidence type="ECO:0000256" key="4">
    <source>
        <dbReference type="ARBA" id="ARBA00047960"/>
    </source>
</evidence>
<evidence type="ECO:0000256" key="2">
    <source>
        <dbReference type="ARBA" id="ARBA00012452"/>
    </source>
</evidence>
<dbReference type="OrthoDB" id="422574at2759"/>
<keyword evidence="3" id="KW-0808">Transferase</keyword>
<dbReference type="Gene3D" id="1.20.1050.10">
    <property type="match status" value="1"/>
</dbReference>